<comment type="caution">
    <text evidence="1">The sequence shown here is derived from an EMBL/GenBank/DDBJ whole genome shotgun (WGS) entry which is preliminary data.</text>
</comment>
<dbReference type="Proteomes" id="UP001054945">
    <property type="component" value="Unassembled WGS sequence"/>
</dbReference>
<dbReference type="EMBL" id="BPLR01014308">
    <property type="protein sequence ID" value="GIY67982.1"/>
    <property type="molecule type" value="Genomic_DNA"/>
</dbReference>
<reference evidence="1 2" key="1">
    <citation type="submission" date="2021-06" db="EMBL/GenBank/DDBJ databases">
        <title>Caerostris extrusa draft genome.</title>
        <authorList>
            <person name="Kono N."/>
            <person name="Arakawa K."/>
        </authorList>
    </citation>
    <scope>NUCLEOTIDE SEQUENCE [LARGE SCALE GENOMIC DNA]</scope>
</reference>
<evidence type="ECO:0000313" key="1">
    <source>
        <dbReference type="EMBL" id="GIY67982.1"/>
    </source>
</evidence>
<dbReference type="AlphaFoldDB" id="A0AAV4VCJ7"/>
<protein>
    <submittedName>
        <fullName evidence="1">Uncharacterized protein</fullName>
    </submittedName>
</protein>
<evidence type="ECO:0000313" key="2">
    <source>
        <dbReference type="Proteomes" id="UP001054945"/>
    </source>
</evidence>
<keyword evidence="2" id="KW-1185">Reference proteome</keyword>
<proteinExistence type="predicted"/>
<accession>A0AAV4VCJ7</accession>
<gene>
    <name evidence="1" type="ORF">CEXT_140611</name>
</gene>
<name>A0AAV4VCJ7_CAEEX</name>
<sequence length="81" mass="8883">MASGFNVTFHFTRDVLKALIKHAMSQRSQCIQGKCKDMATAVSSPSNAEIVEDMKGAVAEFLEIEISISPLSILRNTELII</sequence>
<organism evidence="1 2">
    <name type="scientific">Caerostris extrusa</name>
    <name type="common">Bark spider</name>
    <name type="synonym">Caerostris bankana</name>
    <dbReference type="NCBI Taxonomy" id="172846"/>
    <lineage>
        <taxon>Eukaryota</taxon>
        <taxon>Metazoa</taxon>
        <taxon>Ecdysozoa</taxon>
        <taxon>Arthropoda</taxon>
        <taxon>Chelicerata</taxon>
        <taxon>Arachnida</taxon>
        <taxon>Araneae</taxon>
        <taxon>Araneomorphae</taxon>
        <taxon>Entelegynae</taxon>
        <taxon>Araneoidea</taxon>
        <taxon>Araneidae</taxon>
        <taxon>Caerostris</taxon>
    </lineage>
</organism>